<dbReference type="SUPFAM" id="SSF56112">
    <property type="entry name" value="Protein kinase-like (PK-like)"/>
    <property type="match status" value="1"/>
</dbReference>
<keyword evidence="7 11" id="KW-0067">ATP-binding</keyword>
<dbReference type="PROSITE" id="PS50011">
    <property type="entry name" value="PROTEIN_KINASE_DOM"/>
    <property type="match status" value="1"/>
</dbReference>
<sequence>MSCISQVQKPLTLLLTHEIQNTYLCCKEQKRNTQNKAKTRVDKDGHLLWRINEVLANRYQLIKGLGKGSFGQVIQSIDLLTGEQVALKVIRKDKNFYEQAKLEVQILYLLNSRDQTNNSKIVRLKDTFNLSGHFCMVFELLSYNLYDFLMKKNGSLGISLVRRFAFQILSALHFLQQPDIRVIHCDLKPENIVLVSPNKADIKIIDFGSSCTPSTHMYKYIQSRYYRSPEVVMGLPYSHPIDMWSLGCILPELLTTEPLFPARSEVELLVMMGALLGMPPNSMIKESHRARKLFIPHENDENYDFHPTLQPLYNKKKKLRNIIGVDIGGPLTRTPGERMERDELEKFCDLCLKMLSFDPNIRITPREALAHPFFQSGIIKELNPFFRKEEKKMEEEPLVNVETMNDSGRPMSR</sequence>
<evidence type="ECO:0000256" key="5">
    <source>
        <dbReference type="ARBA" id="ARBA00022741"/>
    </source>
</evidence>
<keyword evidence="4" id="KW-0808">Transferase</keyword>
<dbReference type="Gene3D" id="3.30.200.20">
    <property type="entry name" value="Phosphorylase Kinase, domain 1"/>
    <property type="match status" value="1"/>
</dbReference>
<dbReference type="CDD" id="cd14226">
    <property type="entry name" value="PKc_DYRK1"/>
    <property type="match status" value="1"/>
</dbReference>
<dbReference type="Gene3D" id="1.10.510.10">
    <property type="entry name" value="Transferase(Phosphotransferase) domain 1"/>
    <property type="match status" value="1"/>
</dbReference>
<dbReference type="Pfam" id="PF00069">
    <property type="entry name" value="Pkinase"/>
    <property type="match status" value="1"/>
</dbReference>
<comment type="catalytic activity">
    <reaction evidence="8">
        <text>L-seryl-[protein] + ATP = O-phospho-L-seryl-[protein] + ADP + H(+)</text>
        <dbReference type="Rhea" id="RHEA:17989"/>
        <dbReference type="Rhea" id="RHEA-COMP:9863"/>
        <dbReference type="Rhea" id="RHEA-COMP:11604"/>
        <dbReference type="ChEBI" id="CHEBI:15378"/>
        <dbReference type="ChEBI" id="CHEBI:29999"/>
        <dbReference type="ChEBI" id="CHEBI:30616"/>
        <dbReference type="ChEBI" id="CHEBI:83421"/>
        <dbReference type="ChEBI" id="CHEBI:456216"/>
        <dbReference type="EC" id="2.7.12.1"/>
    </reaction>
</comment>
<evidence type="ECO:0000313" key="16">
    <source>
        <dbReference type="Proteomes" id="UP001628156"/>
    </source>
</evidence>
<dbReference type="InterPro" id="IPR044131">
    <property type="entry name" value="PKc_DYR1A/1B"/>
</dbReference>
<evidence type="ECO:0000256" key="3">
    <source>
        <dbReference type="ARBA" id="ARBA00022527"/>
    </source>
</evidence>
<accession>A0ABQ0DFY8</accession>
<dbReference type="InterPro" id="IPR008271">
    <property type="entry name" value="Ser/Thr_kinase_AS"/>
</dbReference>
<evidence type="ECO:0000256" key="8">
    <source>
        <dbReference type="ARBA" id="ARBA00049003"/>
    </source>
</evidence>
<evidence type="ECO:0000256" key="11">
    <source>
        <dbReference type="PROSITE-ProRule" id="PRU10141"/>
    </source>
</evidence>
<dbReference type="InterPro" id="IPR017441">
    <property type="entry name" value="Protein_kinase_ATP_BS"/>
</dbReference>
<comment type="catalytic activity">
    <reaction evidence="9">
        <text>L-threonyl-[protein] + ATP = O-phospho-L-threonyl-[protein] + ADP + H(+)</text>
        <dbReference type="Rhea" id="RHEA:46608"/>
        <dbReference type="Rhea" id="RHEA-COMP:11060"/>
        <dbReference type="Rhea" id="RHEA-COMP:11605"/>
        <dbReference type="ChEBI" id="CHEBI:15378"/>
        <dbReference type="ChEBI" id="CHEBI:30013"/>
        <dbReference type="ChEBI" id="CHEBI:30616"/>
        <dbReference type="ChEBI" id="CHEBI:61977"/>
        <dbReference type="ChEBI" id="CHEBI:456216"/>
        <dbReference type="EC" id="2.7.12.1"/>
    </reaction>
</comment>
<evidence type="ECO:0000256" key="10">
    <source>
        <dbReference type="ARBA" id="ARBA00051680"/>
    </source>
</evidence>
<comment type="caution">
    <text evidence="15">The sequence shown here is derived from an EMBL/GenBank/DDBJ whole genome shotgun (WGS) entry which is preliminary data.</text>
</comment>
<feature type="binding site" evidence="11">
    <location>
        <position position="92"/>
    </location>
    <ligand>
        <name>ATP</name>
        <dbReference type="ChEBI" id="CHEBI:30616"/>
    </ligand>
</feature>
<name>A0ABQ0DFY8_9EUKA</name>
<comment type="catalytic activity">
    <reaction evidence="10">
        <text>L-tyrosyl-[protein] + ATP = O-phospho-L-tyrosyl-[protein] + ADP + H(+)</text>
        <dbReference type="Rhea" id="RHEA:10596"/>
        <dbReference type="Rhea" id="RHEA-COMP:10136"/>
        <dbReference type="Rhea" id="RHEA-COMP:20101"/>
        <dbReference type="ChEBI" id="CHEBI:15378"/>
        <dbReference type="ChEBI" id="CHEBI:30616"/>
        <dbReference type="ChEBI" id="CHEBI:46858"/>
        <dbReference type="ChEBI" id="CHEBI:61978"/>
        <dbReference type="ChEBI" id="CHEBI:456216"/>
        <dbReference type="EC" id="2.7.12.1"/>
    </reaction>
</comment>
<protein>
    <recommendedName>
        <fullName evidence="2">dual-specificity kinase</fullName>
        <ecNumber evidence="2">2.7.12.1</ecNumber>
    </recommendedName>
</protein>
<keyword evidence="16" id="KW-1185">Reference proteome</keyword>
<evidence type="ECO:0000256" key="13">
    <source>
        <dbReference type="SAM" id="MobiDB-lite"/>
    </source>
</evidence>
<evidence type="ECO:0000256" key="6">
    <source>
        <dbReference type="ARBA" id="ARBA00022777"/>
    </source>
</evidence>
<evidence type="ECO:0000256" key="4">
    <source>
        <dbReference type="ARBA" id="ARBA00022679"/>
    </source>
</evidence>
<evidence type="ECO:0000256" key="12">
    <source>
        <dbReference type="RuleBase" id="RU000304"/>
    </source>
</evidence>
<evidence type="ECO:0000256" key="2">
    <source>
        <dbReference type="ARBA" id="ARBA00013203"/>
    </source>
</evidence>
<dbReference type="PROSITE" id="PS00108">
    <property type="entry name" value="PROTEIN_KINASE_ST"/>
    <property type="match status" value="1"/>
</dbReference>
<dbReference type="EC" id="2.7.12.1" evidence="2"/>
<dbReference type="EMBL" id="BAAFRS010000084">
    <property type="protein sequence ID" value="GAB1221770.1"/>
    <property type="molecule type" value="Genomic_DNA"/>
</dbReference>
<dbReference type="InterPro" id="IPR000719">
    <property type="entry name" value="Prot_kinase_dom"/>
</dbReference>
<evidence type="ECO:0000256" key="1">
    <source>
        <dbReference type="ARBA" id="ARBA00008867"/>
    </source>
</evidence>
<proteinExistence type="inferred from homology"/>
<dbReference type="PROSITE" id="PS00107">
    <property type="entry name" value="PROTEIN_KINASE_ATP"/>
    <property type="match status" value="1"/>
</dbReference>
<dbReference type="InterPro" id="IPR050494">
    <property type="entry name" value="Ser_Thr_dual-spec_kinase"/>
</dbReference>
<dbReference type="SMART" id="SM00220">
    <property type="entry name" value="S_TKc"/>
    <property type="match status" value="1"/>
</dbReference>
<evidence type="ECO:0000313" key="15">
    <source>
        <dbReference type="EMBL" id="GAB1221770.1"/>
    </source>
</evidence>
<dbReference type="Proteomes" id="UP001628156">
    <property type="component" value="Unassembled WGS sequence"/>
</dbReference>
<dbReference type="PANTHER" id="PTHR24058">
    <property type="entry name" value="DUAL SPECIFICITY PROTEIN KINASE"/>
    <property type="match status" value="1"/>
</dbReference>
<organism evidence="15 16">
    <name type="scientific">Entamoeba nuttalli</name>
    <dbReference type="NCBI Taxonomy" id="412467"/>
    <lineage>
        <taxon>Eukaryota</taxon>
        <taxon>Amoebozoa</taxon>
        <taxon>Evosea</taxon>
        <taxon>Archamoebae</taxon>
        <taxon>Mastigamoebida</taxon>
        <taxon>Entamoebidae</taxon>
        <taxon>Entamoeba</taxon>
    </lineage>
</organism>
<reference evidence="15 16" key="1">
    <citation type="journal article" date="2019" name="PLoS Negl. Trop. Dis.">
        <title>Whole genome sequencing of Entamoeba nuttalli reveals mammalian host-related molecular signatures and a novel octapeptide-repeat surface protein.</title>
        <authorList>
            <person name="Tanaka M."/>
            <person name="Makiuchi T."/>
            <person name="Komiyama T."/>
            <person name="Shiina T."/>
            <person name="Osaki K."/>
            <person name="Tachibana H."/>
        </authorList>
    </citation>
    <scope>NUCLEOTIDE SEQUENCE [LARGE SCALE GENOMIC DNA]</scope>
    <source>
        <strain evidence="15 16">P19-061405</strain>
    </source>
</reference>
<dbReference type="PANTHER" id="PTHR24058:SF28">
    <property type="entry name" value="SERINE_THREONINE-PROTEIN KINASE MINIBRAIN"/>
    <property type="match status" value="1"/>
</dbReference>
<feature type="domain" description="Protein kinase" evidence="14">
    <location>
        <begin position="59"/>
        <end position="374"/>
    </location>
</feature>
<keyword evidence="5 11" id="KW-0547">Nucleotide-binding</keyword>
<feature type="region of interest" description="Disordered" evidence="13">
    <location>
        <begin position="393"/>
        <end position="413"/>
    </location>
</feature>
<gene>
    <name evidence="15" type="ORF">ENUP19_0084G0019</name>
</gene>
<keyword evidence="6" id="KW-0418">Kinase</keyword>
<evidence type="ECO:0000256" key="7">
    <source>
        <dbReference type="ARBA" id="ARBA00022840"/>
    </source>
</evidence>
<comment type="similarity">
    <text evidence="1">Belongs to the protein kinase superfamily. CMGC Ser/Thr protein kinase family. MNB/DYRK subfamily.</text>
</comment>
<keyword evidence="3 12" id="KW-0723">Serine/threonine-protein kinase</keyword>
<dbReference type="InterPro" id="IPR011009">
    <property type="entry name" value="Kinase-like_dom_sf"/>
</dbReference>
<evidence type="ECO:0000259" key="14">
    <source>
        <dbReference type="PROSITE" id="PS50011"/>
    </source>
</evidence>
<evidence type="ECO:0000256" key="9">
    <source>
        <dbReference type="ARBA" id="ARBA00049308"/>
    </source>
</evidence>